<evidence type="ECO:0000313" key="2">
    <source>
        <dbReference type="EMBL" id="GHD30543.1"/>
    </source>
</evidence>
<protein>
    <submittedName>
        <fullName evidence="2">Uncharacterized protein</fullName>
    </submittedName>
</protein>
<feature type="region of interest" description="Disordered" evidence="1">
    <location>
        <begin position="1"/>
        <end position="42"/>
    </location>
</feature>
<gene>
    <name evidence="2" type="ORF">GCM10007147_32440</name>
</gene>
<feature type="region of interest" description="Disordered" evidence="1">
    <location>
        <begin position="68"/>
        <end position="101"/>
    </location>
</feature>
<dbReference type="AlphaFoldDB" id="A0A918XG65"/>
<comment type="caution">
    <text evidence="2">The sequence shown here is derived from an EMBL/GenBank/DDBJ whole genome shotgun (WGS) entry which is preliminary data.</text>
</comment>
<sequence>MGPAKTHTAVPDTVQNGRPIGRRAHFPRRVGEGENPEESSAVSFSELQLHAVTMSEVFVLMRTTSESATTVPLPPLCTGTPVLLRTRRESALPADGPGTVR</sequence>
<dbReference type="EMBL" id="BMXL01000018">
    <property type="protein sequence ID" value="GHD30543.1"/>
    <property type="molecule type" value="Genomic_DNA"/>
</dbReference>
<accession>A0A918XG65</accession>
<name>A0A918XG65_9ACTN</name>
<proteinExistence type="predicted"/>
<reference evidence="2 3" key="1">
    <citation type="journal article" date="2014" name="Int. J. Syst. Evol. Microbiol.">
        <title>Complete genome sequence of Corynebacterium casei LMG S-19264T (=DSM 44701T), isolated from a smear-ripened cheese.</title>
        <authorList>
            <consortium name="US DOE Joint Genome Institute (JGI-PGF)"/>
            <person name="Walter F."/>
            <person name="Albersmeier A."/>
            <person name="Kalinowski J."/>
            <person name="Ruckert C."/>
        </authorList>
    </citation>
    <scope>NUCLEOTIDE SEQUENCE [LARGE SCALE GENOMIC DNA]</scope>
    <source>
        <strain evidence="2 3">KCTC 19473</strain>
    </source>
</reference>
<evidence type="ECO:0000256" key="1">
    <source>
        <dbReference type="SAM" id="MobiDB-lite"/>
    </source>
</evidence>
<dbReference type="Proteomes" id="UP000654947">
    <property type="component" value="Unassembled WGS sequence"/>
</dbReference>
<keyword evidence="3" id="KW-1185">Reference proteome</keyword>
<organism evidence="2 3">
    <name type="scientific">Nocardiopsis kunsanensis</name>
    <dbReference type="NCBI Taxonomy" id="141693"/>
    <lineage>
        <taxon>Bacteria</taxon>
        <taxon>Bacillati</taxon>
        <taxon>Actinomycetota</taxon>
        <taxon>Actinomycetes</taxon>
        <taxon>Streptosporangiales</taxon>
        <taxon>Nocardiopsidaceae</taxon>
        <taxon>Nocardiopsis</taxon>
    </lineage>
</organism>
<evidence type="ECO:0000313" key="3">
    <source>
        <dbReference type="Proteomes" id="UP000654947"/>
    </source>
</evidence>